<dbReference type="GO" id="GO:0030837">
    <property type="term" value="P:negative regulation of actin filament polymerization"/>
    <property type="evidence" value="ECO:0007669"/>
    <property type="project" value="InterPro"/>
</dbReference>
<evidence type="ECO:0000256" key="3">
    <source>
        <dbReference type="ARBA" id="ARBA00022481"/>
    </source>
</evidence>
<evidence type="ECO:0000256" key="12">
    <source>
        <dbReference type="ARBA" id="ARBA00023163"/>
    </source>
</evidence>
<dbReference type="GO" id="GO:0008285">
    <property type="term" value="P:negative regulation of cell population proliferation"/>
    <property type="evidence" value="ECO:0007669"/>
    <property type="project" value="TreeGrafter"/>
</dbReference>
<keyword evidence="9 14" id="KW-0040">ANK repeat</keyword>
<keyword evidence="6" id="KW-0053">Apoptosis</keyword>
<gene>
    <name evidence="16" type="ORF">QTO34_015517</name>
</gene>
<feature type="compositionally biased region" description="Polar residues" evidence="15">
    <location>
        <begin position="534"/>
        <end position="547"/>
    </location>
</feature>
<dbReference type="GO" id="GO:0000122">
    <property type="term" value="P:negative regulation of transcription by RNA polymerase II"/>
    <property type="evidence" value="ECO:0007669"/>
    <property type="project" value="TreeGrafter"/>
</dbReference>
<dbReference type="GO" id="GO:0035023">
    <property type="term" value="P:regulation of Rho protein signal transduction"/>
    <property type="evidence" value="ECO:0007669"/>
    <property type="project" value="UniProtKB-ARBA"/>
</dbReference>
<dbReference type="Gene3D" id="1.25.40.20">
    <property type="entry name" value="Ankyrin repeat-containing domain"/>
    <property type="match status" value="1"/>
</dbReference>
<dbReference type="Pfam" id="PF12796">
    <property type="entry name" value="Ank_2"/>
    <property type="match status" value="1"/>
</dbReference>
<feature type="region of interest" description="Disordered" evidence="15">
    <location>
        <begin position="445"/>
        <end position="503"/>
    </location>
</feature>
<proteinExistence type="predicted"/>
<evidence type="ECO:0000313" key="16">
    <source>
        <dbReference type="EMBL" id="KAK1342751.1"/>
    </source>
</evidence>
<keyword evidence="4" id="KW-0963">Cytoplasm</keyword>
<dbReference type="PANTHER" id="PTHR24168:SF0">
    <property type="entry name" value="KN MOTIF AND ANKYRIN REPEAT DOMAIN-CONTAINING PROTEIN 2"/>
    <property type="match status" value="1"/>
</dbReference>
<feature type="region of interest" description="Disordered" evidence="15">
    <location>
        <begin position="1"/>
        <end position="30"/>
    </location>
</feature>
<dbReference type="Proteomes" id="UP001177744">
    <property type="component" value="Unassembled WGS sequence"/>
</dbReference>
<dbReference type="EMBL" id="JAULJE010000005">
    <property type="protein sequence ID" value="KAK1342751.1"/>
    <property type="molecule type" value="Genomic_DNA"/>
</dbReference>
<dbReference type="PROSITE" id="PS50297">
    <property type="entry name" value="ANK_REP_REGION"/>
    <property type="match status" value="1"/>
</dbReference>
<evidence type="ECO:0000313" key="17">
    <source>
        <dbReference type="Proteomes" id="UP001177744"/>
    </source>
</evidence>
<evidence type="ECO:0000256" key="1">
    <source>
        <dbReference type="ARBA" id="ARBA00004173"/>
    </source>
</evidence>
<protein>
    <recommendedName>
        <fullName evidence="13">KN motif and ankyrin repeat domain-containing protein 2</fullName>
    </recommendedName>
</protein>
<sequence length="876" mass="93494">MAQVLHVPAPFPGTPGPASPPAFPAKEPDPPYSVETPYGYRLDLDFLKYVDDIEKGHTLRRVAVQRRPRLGSLPRGAGSWWTSTESLCSNASADSRHSAYSYCGRGFYPQYGALEARGGFNPRVERTLLDARRRLEDQAAAPTGLGSLTPSAASSTSSLVGVGLPPPTPRGSGMSTPVPPSAGHLAHVREQMAGALRKLRQLEEQVKLIPCCSVGTWVPMKWWRQLSRRQKISKGEPHPVGETGAWGEAALAPYMPPRAVMGPPAVGTHTQSDVLPGSSSSGRYVCSQVFGLCIRLGRSARCLKGSTTEIQTQKIIYEETEAQAVLQPSSPVPFIPINIAEREKEKSMAVSMAHKNGAQLGLSLQPYCPSILHSTLTSRPPALGTHHLLLVSMNLTPLGTSSHWLECYPNTPRNQSPGWCGSVGCVPKAHISCQECLFPAPPGLPPVSAESSSSPPGSAAASLAPPKKNTGRVPPCNTSTREPPRQAAPCESEEAGGAGGPQAGIRSIMKRKEEPADPATHQRSLQFVGVNGGCESSSEDSSTAENFSDNESTENETPEPEARVPSVAEAPSLRPTGTAAAKINQEECQLSRESQRVPTAEGASGSNVEEIRMELSPDLISACLALEKYLDNPNALTERELKVAYTTVLQEWLRLACRSDAHPELVRRHLVTFRAMSSRLLDYVVNIATATATPRCTTPCPTPTSRWCGSCWTAGSHALNVQNRAGYNPIMLTALAALKTQDDIETLLQLFRLGDVNAKASQAGQTALMLAVSHGRADVVKALLACEADVNVQDDDGSTALMCACEHGHKEITGLLLAVPSCDISLTDRDGSTALMVALDAGQSEIASMLYSRMNIKCSFAPMSDDESPASSSAEE</sequence>
<evidence type="ECO:0000256" key="15">
    <source>
        <dbReference type="SAM" id="MobiDB-lite"/>
    </source>
</evidence>
<evidence type="ECO:0000256" key="13">
    <source>
        <dbReference type="ARBA" id="ARBA00040277"/>
    </source>
</evidence>
<dbReference type="PANTHER" id="PTHR24168">
    <property type="entry name" value="KN MOTIF AND ANKYRIN REPEAT DOMAIN-CONTAINING"/>
    <property type="match status" value="1"/>
</dbReference>
<keyword evidence="5" id="KW-0597">Phosphoprotein</keyword>
<name>A0AA40LQS4_CNENI</name>
<dbReference type="Pfam" id="PF12075">
    <property type="entry name" value="KN_motif"/>
    <property type="match status" value="1"/>
</dbReference>
<feature type="region of interest" description="Disordered" evidence="15">
    <location>
        <begin position="530"/>
        <end position="608"/>
    </location>
</feature>
<feature type="repeat" description="ANK" evidence="14">
    <location>
        <begin position="763"/>
        <end position="795"/>
    </location>
</feature>
<keyword evidence="3" id="KW-0488">Methylation</keyword>
<keyword evidence="12" id="KW-0804">Transcription</keyword>
<dbReference type="InterPro" id="IPR002110">
    <property type="entry name" value="Ankyrin_rpt"/>
</dbReference>
<dbReference type="FunFam" id="1.25.40.20:FF:000017">
    <property type="entry name" value="KN motif and ankyrin repeat domain-containing protein 1"/>
    <property type="match status" value="1"/>
</dbReference>
<comment type="subcellular location">
    <subcellularLocation>
        <location evidence="2">Cytoplasm</location>
    </subcellularLocation>
    <subcellularLocation>
        <location evidence="1">Mitochondrion</location>
    </subcellularLocation>
</comment>
<evidence type="ECO:0000256" key="7">
    <source>
        <dbReference type="ARBA" id="ARBA00022737"/>
    </source>
</evidence>
<keyword evidence="7" id="KW-0677">Repeat</keyword>
<evidence type="ECO:0000256" key="10">
    <source>
        <dbReference type="ARBA" id="ARBA00023054"/>
    </source>
</evidence>
<feature type="compositionally biased region" description="Pro residues" evidence="15">
    <location>
        <begin position="9"/>
        <end position="23"/>
    </location>
</feature>
<dbReference type="InterPro" id="IPR036770">
    <property type="entry name" value="Ankyrin_rpt-contain_sf"/>
</dbReference>
<organism evidence="16 17">
    <name type="scientific">Cnephaeus nilssonii</name>
    <name type="common">Northern bat</name>
    <name type="synonym">Eptesicus nilssonii</name>
    <dbReference type="NCBI Taxonomy" id="3371016"/>
    <lineage>
        <taxon>Eukaryota</taxon>
        <taxon>Metazoa</taxon>
        <taxon>Chordata</taxon>
        <taxon>Craniata</taxon>
        <taxon>Vertebrata</taxon>
        <taxon>Euteleostomi</taxon>
        <taxon>Mammalia</taxon>
        <taxon>Eutheria</taxon>
        <taxon>Laurasiatheria</taxon>
        <taxon>Chiroptera</taxon>
        <taxon>Yangochiroptera</taxon>
        <taxon>Vespertilionidae</taxon>
        <taxon>Cnephaeus</taxon>
    </lineage>
</organism>
<dbReference type="SMART" id="SM00248">
    <property type="entry name" value="ANK"/>
    <property type="match status" value="4"/>
</dbReference>
<evidence type="ECO:0000256" key="8">
    <source>
        <dbReference type="ARBA" id="ARBA00023015"/>
    </source>
</evidence>
<dbReference type="GO" id="GO:2000134">
    <property type="term" value="P:negative regulation of G1/S transition of mitotic cell cycle"/>
    <property type="evidence" value="ECO:0007669"/>
    <property type="project" value="TreeGrafter"/>
</dbReference>
<dbReference type="AlphaFoldDB" id="A0AA40LQS4"/>
<evidence type="ECO:0000256" key="9">
    <source>
        <dbReference type="ARBA" id="ARBA00023043"/>
    </source>
</evidence>
<feature type="region of interest" description="Disordered" evidence="15">
    <location>
        <begin position="140"/>
        <end position="178"/>
    </location>
</feature>
<dbReference type="SUPFAM" id="SSF48403">
    <property type="entry name" value="Ankyrin repeat"/>
    <property type="match status" value="1"/>
</dbReference>
<dbReference type="GO" id="GO:0006915">
    <property type="term" value="P:apoptotic process"/>
    <property type="evidence" value="ECO:0007669"/>
    <property type="project" value="UniProtKB-KW"/>
</dbReference>
<evidence type="ECO:0000256" key="11">
    <source>
        <dbReference type="ARBA" id="ARBA00023128"/>
    </source>
</evidence>
<dbReference type="GO" id="GO:0005739">
    <property type="term" value="C:mitochondrion"/>
    <property type="evidence" value="ECO:0007669"/>
    <property type="project" value="UniProtKB-SubCell"/>
</dbReference>
<dbReference type="InterPro" id="IPR047184">
    <property type="entry name" value="KANK1-4"/>
</dbReference>
<evidence type="ECO:0000256" key="4">
    <source>
        <dbReference type="ARBA" id="ARBA00022490"/>
    </source>
</evidence>
<evidence type="ECO:0000256" key="14">
    <source>
        <dbReference type="PROSITE-ProRule" id="PRU00023"/>
    </source>
</evidence>
<evidence type="ECO:0000256" key="5">
    <source>
        <dbReference type="ARBA" id="ARBA00022553"/>
    </source>
</evidence>
<keyword evidence="8" id="KW-0805">Transcription regulation</keyword>
<evidence type="ECO:0000256" key="6">
    <source>
        <dbReference type="ARBA" id="ARBA00022703"/>
    </source>
</evidence>
<keyword evidence="17" id="KW-1185">Reference proteome</keyword>
<comment type="caution">
    <text evidence="16">The sequence shown here is derived from an EMBL/GenBank/DDBJ whole genome shotgun (WGS) entry which is preliminary data.</text>
</comment>
<reference evidence="16" key="1">
    <citation type="submission" date="2023-06" db="EMBL/GenBank/DDBJ databases">
        <title>Reference genome for the Northern bat (Eptesicus nilssonii), a most northern bat species.</title>
        <authorList>
            <person name="Laine V.N."/>
            <person name="Pulliainen A.T."/>
            <person name="Lilley T.M."/>
        </authorList>
    </citation>
    <scope>NUCLEOTIDE SEQUENCE</scope>
    <source>
        <strain evidence="16">BLF_Eptnil</strain>
        <tissue evidence="16">Kidney</tissue>
    </source>
</reference>
<keyword evidence="11" id="KW-0496">Mitochondrion</keyword>
<dbReference type="InterPro" id="IPR021939">
    <property type="entry name" value="KN_motif"/>
</dbReference>
<evidence type="ECO:0000256" key="2">
    <source>
        <dbReference type="ARBA" id="ARBA00004496"/>
    </source>
</evidence>
<dbReference type="PROSITE" id="PS50088">
    <property type="entry name" value="ANK_REPEAT"/>
    <property type="match status" value="1"/>
</dbReference>
<dbReference type="GO" id="GO:0090521">
    <property type="term" value="P:podocyte cell migration"/>
    <property type="evidence" value="ECO:0007669"/>
    <property type="project" value="UniProtKB-ARBA"/>
</dbReference>
<feature type="compositionally biased region" description="Low complexity" evidence="15">
    <location>
        <begin position="144"/>
        <end position="163"/>
    </location>
</feature>
<feature type="compositionally biased region" description="Low complexity" evidence="15">
    <location>
        <begin position="446"/>
        <end position="466"/>
    </location>
</feature>
<keyword evidence="10" id="KW-0175">Coiled coil</keyword>
<dbReference type="GO" id="GO:0070563">
    <property type="term" value="P:negative regulation of vitamin D receptor signaling pathway"/>
    <property type="evidence" value="ECO:0007669"/>
    <property type="project" value="TreeGrafter"/>
</dbReference>
<accession>A0AA40LQS4</accession>
<dbReference type="GO" id="GO:0033147">
    <property type="term" value="P:negative regulation of intracellular estrogen receptor signaling pathway"/>
    <property type="evidence" value="ECO:0007669"/>
    <property type="project" value="TreeGrafter"/>
</dbReference>